<dbReference type="SUPFAM" id="SSF48452">
    <property type="entry name" value="TPR-like"/>
    <property type="match status" value="1"/>
</dbReference>
<gene>
    <name evidence="8" type="ORF">ACFSTE_11490</name>
</gene>
<organism evidence="8 9">
    <name type="scientific">Aquimarina hainanensis</name>
    <dbReference type="NCBI Taxonomy" id="1578017"/>
    <lineage>
        <taxon>Bacteria</taxon>
        <taxon>Pseudomonadati</taxon>
        <taxon>Bacteroidota</taxon>
        <taxon>Flavobacteriia</taxon>
        <taxon>Flavobacteriales</taxon>
        <taxon>Flavobacteriaceae</taxon>
        <taxon>Aquimarina</taxon>
    </lineage>
</organism>
<evidence type="ECO:0000313" key="8">
    <source>
        <dbReference type="EMBL" id="MFD2591450.1"/>
    </source>
</evidence>
<evidence type="ECO:0000259" key="6">
    <source>
        <dbReference type="Pfam" id="PF07980"/>
    </source>
</evidence>
<evidence type="ECO:0000256" key="4">
    <source>
        <dbReference type="ARBA" id="ARBA00023136"/>
    </source>
</evidence>
<evidence type="ECO:0000259" key="7">
    <source>
        <dbReference type="Pfam" id="PF14322"/>
    </source>
</evidence>
<keyword evidence="5" id="KW-0998">Cell outer membrane</keyword>
<reference evidence="9" key="1">
    <citation type="journal article" date="2019" name="Int. J. Syst. Evol. Microbiol.">
        <title>The Global Catalogue of Microorganisms (GCM) 10K type strain sequencing project: providing services to taxonomists for standard genome sequencing and annotation.</title>
        <authorList>
            <consortium name="The Broad Institute Genomics Platform"/>
            <consortium name="The Broad Institute Genome Sequencing Center for Infectious Disease"/>
            <person name="Wu L."/>
            <person name="Ma J."/>
        </authorList>
    </citation>
    <scope>NUCLEOTIDE SEQUENCE [LARGE SCALE GENOMIC DNA]</scope>
    <source>
        <strain evidence="9">KCTC 42423</strain>
    </source>
</reference>
<name>A0ABW5NAL0_9FLAO</name>
<dbReference type="Pfam" id="PF14322">
    <property type="entry name" value="SusD-like_3"/>
    <property type="match status" value="1"/>
</dbReference>
<keyword evidence="9" id="KW-1185">Reference proteome</keyword>
<accession>A0ABW5NAL0</accession>
<keyword evidence="4" id="KW-0472">Membrane</keyword>
<dbReference type="PROSITE" id="PS51257">
    <property type="entry name" value="PROKAR_LIPOPROTEIN"/>
    <property type="match status" value="1"/>
</dbReference>
<dbReference type="CDD" id="cd08977">
    <property type="entry name" value="SusD"/>
    <property type="match status" value="1"/>
</dbReference>
<protein>
    <submittedName>
        <fullName evidence="8">RagB/SusD family nutrient uptake outer membrane protein</fullName>
    </submittedName>
</protein>
<dbReference type="EMBL" id="JBHULX010000021">
    <property type="protein sequence ID" value="MFD2591450.1"/>
    <property type="molecule type" value="Genomic_DNA"/>
</dbReference>
<dbReference type="InterPro" id="IPR011990">
    <property type="entry name" value="TPR-like_helical_dom_sf"/>
</dbReference>
<feature type="domain" description="SusD-like N-terminal" evidence="7">
    <location>
        <begin position="66"/>
        <end position="226"/>
    </location>
</feature>
<sequence>MNTLYKNIIWSFLLMCILIACDDVLETEPNDRVSNERAVSDFESAEATLLGAYDRLRRVDYYQRDFIVIADGLADNIRQTINNTSRLNGISQNQPYAHFTFWQNAYETINSANFVIEGVDNLPDATEDQKKQLKGEALFLRALAHFDLVRAYARNPNHLVGEPLGIPIITNPSDIFALPARNSIDQVYQHIITSLTNAFDLIGVTTGVSNRASKVAVQGLLSRIYLYQKDWENSIIAANYVIQNVGFDIETDDYSSIFSEASETIFGLSYSDIENPGLNGSLQGLFYIDTNTGIGYGDFVVRDDLYSLHETDDIRLNLYVPAIKSGENVNFIGKYLGYQGAFGLDNIPLLRLSEIFLNRAEALAENNDLSGAINDLNKIRNRAGLPNESVGSKEEIINAVLKERRIELAFEGHRIFDLKRRGLDISKGILNIDCTQECNISYEDFRVLANIPVSETDVNDNLIQNPGY</sequence>
<evidence type="ECO:0000256" key="3">
    <source>
        <dbReference type="ARBA" id="ARBA00022729"/>
    </source>
</evidence>
<dbReference type="InterPro" id="IPR033985">
    <property type="entry name" value="SusD-like_N"/>
</dbReference>
<feature type="domain" description="RagB/SusD" evidence="6">
    <location>
        <begin position="343"/>
        <end position="468"/>
    </location>
</feature>
<evidence type="ECO:0000313" key="9">
    <source>
        <dbReference type="Proteomes" id="UP001597459"/>
    </source>
</evidence>
<dbReference type="Pfam" id="PF07980">
    <property type="entry name" value="SusD_RagB"/>
    <property type="match status" value="1"/>
</dbReference>
<dbReference type="Proteomes" id="UP001597459">
    <property type="component" value="Unassembled WGS sequence"/>
</dbReference>
<dbReference type="InterPro" id="IPR012944">
    <property type="entry name" value="SusD_RagB_dom"/>
</dbReference>
<keyword evidence="3" id="KW-0732">Signal</keyword>
<comment type="similarity">
    <text evidence="2">Belongs to the SusD family.</text>
</comment>
<evidence type="ECO:0000256" key="1">
    <source>
        <dbReference type="ARBA" id="ARBA00004442"/>
    </source>
</evidence>
<evidence type="ECO:0000256" key="2">
    <source>
        <dbReference type="ARBA" id="ARBA00006275"/>
    </source>
</evidence>
<comment type="subcellular location">
    <subcellularLocation>
        <location evidence="1">Cell outer membrane</location>
    </subcellularLocation>
</comment>
<dbReference type="RefSeq" id="WP_378256977.1">
    <property type="nucleotide sequence ID" value="NZ_JBHSJV010000001.1"/>
</dbReference>
<proteinExistence type="inferred from homology"/>
<dbReference type="Gene3D" id="1.25.40.390">
    <property type="match status" value="1"/>
</dbReference>
<evidence type="ECO:0000256" key="5">
    <source>
        <dbReference type="ARBA" id="ARBA00023237"/>
    </source>
</evidence>
<comment type="caution">
    <text evidence="8">The sequence shown here is derived from an EMBL/GenBank/DDBJ whole genome shotgun (WGS) entry which is preliminary data.</text>
</comment>